<accession>A0A0P0Y8N4</accession>
<evidence type="ECO:0000256" key="1">
    <source>
        <dbReference type="SAM" id="MobiDB-lite"/>
    </source>
</evidence>
<gene>
    <name evidence="2" type="ordered locus">Os12g0256700</name>
    <name evidence="2" type="ORF">OSNPB_120256700</name>
</gene>
<dbReference type="InParanoid" id="A0A0P0Y8N4"/>
<name>A0A0P0Y8N4_ORYSJ</name>
<keyword evidence="3" id="KW-1185">Reference proteome</keyword>
<organism evidence="2 3">
    <name type="scientific">Oryza sativa subsp. japonica</name>
    <name type="common">Rice</name>
    <dbReference type="NCBI Taxonomy" id="39947"/>
    <lineage>
        <taxon>Eukaryota</taxon>
        <taxon>Viridiplantae</taxon>
        <taxon>Streptophyta</taxon>
        <taxon>Embryophyta</taxon>
        <taxon>Tracheophyta</taxon>
        <taxon>Spermatophyta</taxon>
        <taxon>Magnoliopsida</taxon>
        <taxon>Liliopsida</taxon>
        <taxon>Poales</taxon>
        <taxon>Poaceae</taxon>
        <taxon>BOP clade</taxon>
        <taxon>Oryzoideae</taxon>
        <taxon>Oryzeae</taxon>
        <taxon>Oryzinae</taxon>
        <taxon>Oryza</taxon>
        <taxon>Oryza sativa</taxon>
    </lineage>
</organism>
<feature type="region of interest" description="Disordered" evidence="1">
    <location>
        <begin position="73"/>
        <end position="105"/>
    </location>
</feature>
<evidence type="ECO:0000313" key="3">
    <source>
        <dbReference type="Proteomes" id="UP000059680"/>
    </source>
</evidence>
<feature type="compositionally biased region" description="Polar residues" evidence="1">
    <location>
        <begin position="88"/>
        <end position="101"/>
    </location>
</feature>
<dbReference type="PaxDb" id="39947-A0A0P0Y8N4"/>
<dbReference type="AlphaFoldDB" id="A0A0P0Y8N4"/>
<reference evidence="2 3" key="2">
    <citation type="journal article" date="2013" name="Plant Cell Physiol.">
        <title>Rice Annotation Project Database (RAP-DB): an integrative and interactive database for rice genomics.</title>
        <authorList>
            <person name="Sakai H."/>
            <person name="Lee S.S."/>
            <person name="Tanaka T."/>
            <person name="Numa H."/>
            <person name="Kim J."/>
            <person name="Kawahara Y."/>
            <person name="Wakimoto H."/>
            <person name="Yang C.C."/>
            <person name="Iwamoto M."/>
            <person name="Abe T."/>
            <person name="Yamada Y."/>
            <person name="Muto A."/>
            <person name="Inokuchi H."/>
            <person name="Ikemura T."/>
            <person name="Matsumoto T."/>
            <person name="Sasaki T."/>
            <person name="Itoh T."/>
        </authorList>
    </citation>
    <scope>NUCLEOTIDE SEQUENCE [LARGE SCALE GENOMIC DNA]</scope>
    <source>
        <strain evidence="3">cv. Nipponbare</strain>
    </source>
</reference>
<evidence type="ECO:0000313" key="2">
    <source>
        <dbReference type="EMBL" id="BAT16565.1"/>
    </source>
</evidence>
<protein>
    <submittedName>
        <fullName evidence="2">Os12g0256700 protein</fullName>
    </submittedName>
</protein>
<dbReference type="Proteomes" id="UP000059680">
    <property type="component" value="Chromosome 12"/>
</dbReference>
<reference evidence="3" key="1">
    <citation type="journal article" date="2005" name="Nature">
        <title>The map-based sequence of the rice genome.</title>
        <authorList>
            <consortium name="International rice genome sequencing project (IRGSP)"/>
            <person name="Matsumoto T."/>
            <person name="Wu J."/>
            <person name="Kanamori H."/>
            <person name="Katayose Y."/>
            <person name="Fujisawa M."/>
            <person name="Namiki N."/>
            <person name="Mizuno H."/>
            <person name="Yamamoto K."/>
            <person name="Antonio B.A."/>
            <person name="Baba T."/>
            <person name="Sakata K."/>
            <person name="Nagamura Y."/>
            <person name="Aoki H."/>
            <person name="Arikawa K."/>
            <person name="Arita K."/>
            <person name="Bito T."/>
            <person name="Chiden Y."/>
            <person name="Fujitsuka N."/>
            <person name="Fukunaka R."/>
            <person name="Hamada M."/>
            <person name="Harada C."/>
            <person name="Hayashi A."/>
            <person name="Hijishita S."/>
            <person name="Honda M."/>
            <person name="Hosokawa S."/>
            <person name="Ichikawa Y."/>
            <person name="Idonuma A."/>
            <person name="Iijima M."/>
            <person name="Ikeda M."/>
            <person name="Ikeno M."/>
            <person name="Ito K."/>
            <person name="Ito S."/>
            <person name="Ito T."/>
            <person name="Ito Y."/>
            <person name="Ito Y."/>
            <person name="Iwabuchi A."/>
            <person name="Kamiya K."/>
            <person name="Karasawa W."/>
            <person name="Kurita K."/>
            <person name="Katagiri S."/>
            <person name="Kikuta A."/>
            <person name="Kobayashi H."/>
            <person name="Kobayashi N."/>
            <person name="Machita K."/>
            <person name="Maehara T."/>
            <person name="Masukawa M."/>
            <person name="Mizubayashi T."/>
            <person name="Mukai Y."/>
            <person name="Nagasaki H."/>
            <person name="Nagata Y."/>
            <person name="Naito S."/>
            <person name="Nakashima M."/>
            <person name="Nakama Y."/>
            <person name="Nakamichi Y."/>
            <person name="Nakamura M."/>
            <person name="Meguro A."/>
            <person name="Negishi M."/>
            <person name="Ohta I."/>
            <person name="Ohta T."/>
            <person name="Okamoto M."/>
            <person name="Ono N."/>
            <person name="Saji S."/>
            <person name="Sakaguchi M."/>
            <person name="Sakai K."/>
            <person name="Shibata M."/>
            <person name="Shimokawa T."/>
            <person name="Song J."/>
            <person name="Takazaki Y."/>
            <person name="Terasawa K."/>
            <person name="Tsugane M."/>
            <person name="Tsuji K."/>
            <person name="Ueda S."/>
            <person name="Waki K."/>
            <person name="Yamagata H."/>
            <person name="Yamamoto M."/>
            <person name="Yamamoto S."/>
            <person name="Yamane H."/>
            <person name="Yoshiki S."/>
            <person name="Yoshihara R."/>
            <person name="Yukawa K."/>
            <person name="Zhong H."/>
            <person name="Yano M."/>
            <person name="Yuan Q."/>
            <person name="Ouyang S."/>
            <person name="Liu J."/>
            <person name="Jones K.M."/>
            <person name="Gansberger K."/>
            <person name="Moffat K."/>
            <person name="Hill J."/>
            <person name="Bera J."/>
            <person name="Fadrosh D."/>
            <person name="Jin S."/>
            <person name="Johri S."/>
            <person name="Kim M."/>
            <person name="Overton L."/>
            <person name="Reardon M."/>
            <person name="Tsitrin T."/>
            <person name="Vuong H."/>
            <person name="Weaver B."/>
            <person name="Ciecko A."/>
            <person name="Tallon L."/>
            <person name="Jackson J."/>
            <person name="Pai G."/>
            <person name="Aken S.V."/>
            <person name="Utterback T."/>
            <person name="Reidmuller S."/>
            <person name="Feldblyum T."/>
            <person name="Hsiao J."/>
            <person name="Zismann V."/>
            <person name="Iobst S."/>
            <person name="de Vazeille A.R."/>
            <person name="Buell C.R."/>
            <person name="Ying K."/>
            <person name="Li Y."/>
            <person name="Lu T."/>
            <person name="Huang Y."/>
            <person name="Zhao Q."/>
            <person name="Feng Q."/>
            <person name="Zhang L."/>
            <person name="Zhu J."/>
            <person name="Weng Q."/>
            <person name="Mu J."/>
            <person name="Lu Y."/>
            <person name="Fan D."/>
            <person name="Liu Y."/>
            <person name="Guan J."/>
            <person name="Zhang Y."/>
            <person name="Yu S."/>
            <person name="Liu X."/>
            <person name="Zhang Y."/>
            <person name="Hong G."/>
            <person name="Han B."/>
            <person name="Choisne N."/>
            <person name="Demange N."/>
            <person name="Orjeda G."/>
            <person name="Samain S."/>
            <person name="Cattolico L."/>
            <person name="Pelletier E."/>
            <person name="Couloux A."/>
            <person name="Segurens B."/>
            <person name="Wincker P."/>
            <person name="D'Hont A."/>
            <person name="Scarpelli C."/>
            <person name="Weissenbach J."/>
            <person name="Salanoubat M."/>
            <person name="Quetier F."/>
            <person name="Yu Y."/>
            <person name="Kim H.R."/>
            <person name="Rambo T."/>
            <person name="Currie J."/>
            <person name="Collura K."/>
            <person name="Luo M."/>
            <person name="Yang T."/>
            <person name="Ammiraju J.S.S."/>
            <person name="Engler F."/>
            <person name="Soderlund C."/>
            <person name="Wing R.A."/>
            <person name="Palmer L.E."/>
            <person name="de la Bastide M."/>
            <person name="Spiegel L."/>
            <person name="Nascimento L."/>
            <person name="Zutavern T."/>
            <person name="O'Shaughnessy A."/>
            <person name="Dike S."/>
            <person name="Dedhia N."/>
            <person name="Preston R."/>
            <person name="Balija V."/>
            <person name="McCombie W.R."/>
            <person name="Chow T."/>
            <person name="Chen H."/>
            <person name="Chung M."/>
            <person name="Chen C."/>
            <person name="Shaw J."/>
            <person name="Wu H."/>
            <person name="Hsiao K."/>
            <person name="Chao Y."/>
            <person name="Chu M."/>
            <person name="Cheng C."/>
            <person name="Hour A."/>
            <person name="Lee P."/>
            <person name="Lin S."/>
            <person name="Lin Y."/>
            <person name="Liou J."/>
            <person name="Liu S."/>
            <person name="Hsing Y."/>
            <person name="Raghuvanshi S."/>
            <person name="Mohanty A."/>
            <person name="Bharti A.K."/>
            <person name="Gaur A."/>
            <person name="Gupta V."/>
            <person name="Kumar D."/>
            <person name="Ravi V."/>
            <person name="Vij S."/>
            <person name="Kapur A."/>
            <person name="Khurana P."/>
            <person name="Khurana P."/>
            <person name="Khurana J.P."/>
            <person name="Tyagi A.K."/>
            <person name="Gaikwad K."/>
            <person name="Singh A."/>
            <person name="Dalal V."/>
            <person name="Srivastava S."/>
            <person name="Dixit A."/>
            <person name="Pal A.K."/>
            <person name="Ghazi I.A."/>
            <person name="Yadav M."/>
            <person name="Pandit A."/>
            <person name="Bhargava A."/>
            <person name="Sureshbabu K."/>
            <person name="Batra K."/>
            <person name="Sharma T.R."/>
            <person name="Mohapatra T."/>
            <person name="Singh N.K."/>
            <person name="Messing J."/>
            <person name="Nelson A.B."/>
            <person name="Fuks G."/>
            <person name="Kavchok S."/>
            <person name="Keizer G."/>
            <person name="Linton E."/>
            <person name="Llaca V."/>
            <person name="Song R."/>
            <person name="Tanyolac B."/>
            <person name="Young S."/>
            <person name="Ho-Il K."/>
            <person name="Hahn J.H."/>
            <person name="Sangsakoo G."/>
            <person name="Vanavichit A."/>
            <person name="de Mattos Luiz.A.T."/>
            <person name="Zimmer P.D."/>
            <person name="Malone G."/>
            <person name="Dellagostin O."/>
            <person name="de Oliveira A.C."/>
            <person name="Bevan M."/>
            <person name="Bancroft I."/>
            <person name="Minx P."/>
            <person name="Cordum H."/>
            <person name="Wilson R."/>
            <person name="Cheng Z."/>
            <person name="Jin W."/>
            <person name="Jiang J."/>
            <person name="Leong S.A."/>
            <person name="Iwama H."/>
            <person name="Gojobori T."/>
            <person name="Itoh T."/>
            <person name="Niimura Y."/>
            <person name="Fujii Y."/>
            <person name="Habara T."/>
            <person name="Sakai H."/>
            <person name="Sato Y."/>
            <person name="Wilson G."/>
            <person name="Kumar K."/>
            <person name="McCouch S."/>
            <person name="Juretic N."/>
            <person name="Hoen D."/>
            <person name="Wright S."/>
            <person name="Bruskiewich R."/>
            <person name="Bureau T."/>
            <person name="Miyao A."/>
            <person name="Hirochika H."/>
            <person name="Nishikawa T."/>
            <person name="Kadowaki K."/>
            <person name="Sugiura M."/>
            <person name="Burr B."/>
            <person name="Sasaki T."/>
        </authorList>
    </citation>
    <scope>NUCLEOTIDE SEQUENCE [LARGE SCALE GENOMIC DNA]</scope>
    <source>
        <strain evidence="3">cv. Nipponbare</strain>
    </source>
</reference>
<sequence length="158" mass="17321">MARSMRGWSMARLSRVESRMPSDCAYPIPPPPPLFLKRPPPCRSLKRPPSRALGGLLLAEREQVWRWWRRAAVTASGSRRSRSDLPLGSSSLQTGSESGDGSSARRWRRMAVAAHSGGGSWRWRLEAAASGAGGARRLRRTLHGQGFSIGIREFGSGV</sequence>
<dbReference type="EMBL" id="AP014968">
    <property type="protein sequence ID" value="BAT16565.1"/>
    <property type="molecule type" value="Genomic_DNA"/>
</dbReference>
<reference evidence="2 3" key="3">
    <citation type="journal article" date="2013" name="Rice">
        <title>Improvement of the Oryza sativa Nipponbare reference genome using next generation sequence and optical map data.</title>
        <authorList>
            <person name="Kawahara Y."/>
            <person name="de la Bastide M."/>
            <person name="Hamilton J.P."/>
            <person name="Kanamori H."/>
            <person name="McCombie W.R."/>
            <person name="Ouyang S."/>
            <person name="Schwartz D.C."/>
            <person name="Tanaka T."/>
            <person name="Wu J."/>
            <person name="Zhou S."/>
            <person name="Childs K.L."/>
            <person name="Davidson R.M."/>
            <person name="Lin H."/>
            <person name="Quesada-Ocampo L."/>
            <person name="Vaillancourt B."/>
            <person name="Sakai H."/>
            <person name="Lee S.S."/>
            <person name="Kim J."/>
            <person name="Numa H."/>
            <person name="Itoh T."/>
            <person name="Buell C.R."/>
            <person name="Matsumoto T."/>
        </authorList>
    </citation>
    <scope>NUCLEOTIDE SEQUENCE [LARGE SCALE GENOMIC DNA]</scope>
    <source>
        <strain evidence="3">cv. Nipponbare</strain>
    </source>
</reference>
<proteinExistence type="predicted"/>